<dbReference type="KEGG" id="dli:dnl_59830"/>
<dbReference type="PROSITE" id="PS50111">
    <property type="entry name" value="CHEMOTAXIS_TRANSDUC_2"/>
    <property type="match status" value="1"/>
</dbReference>
<dbReference type="GO" id="GO:0007165">
    <property type="term" value="P:signal transduction"/>
    <property type="evidence" value="ECO:0007669"/>
    <property type="project" value="UniProtKB-KW"/>
</dbReference>
<dbReference type="SUPFAM" id="SSF58104">
    <property type="entry name" value="Methyl-accepting chemotaxis protein (MCP) signaling domain"/>
    <property type="match status" value="1"/>
</dbReference>
<keyword evidence="1" id="KW-0145">Chemotaxis</keyword>
<comment type="similarity">
    <text evidence="2">Belongs to the methyl-accepting chemotaxis (MCP) protein family.</text>
</comment>
<protein>
    <submittedName>
        <fullName evidence="6">Methyl-accepting chemotaxis protein signailing-domain-containing protein</fullName>
    </submittedName>
</protein>
<dbReference type="GO" id="GO:0005886">
    <property type="term" value="C:plasma membrane"/>
    <property type="evidence" value="ECO:0007669"/>
    <property type="project" value="TreeGrafter"/>
</dbReference>
<dbReference type="Gene3D" id="1.10.287.950">
    <property type="entry name" value="Methyl-accepting chemotaxis protein"/>
    <property type="match status" value="1"/>
</dbReference>
<dbReference type="PANTHER" id="PTHR43531">
    <property type="entry name" value="PROTEIN ICFG"/>
    <property type="match status" value="1"/>
</dbReference>
<dbReference type="EMBL" id="CP061799">
    <property type="protein sequence ID" value="QTA83570.1"/>
    <property type="molecule type" value="Genomic_DNA"/>
</dbReference>
<keyword evidence="7" id="KW-1185">Reference proteome</keyword>
<evidence type="ECO:0000256" key="2">
    <source>
        <dbReference type="ARBA" id="ARBA00029447"/>
    </source>
</evidence>
<dbReference type="InterPro" id="IPR004089">
    <property type="entry name" value="MCPsignal_dom"/>
</dbReference>
<dbReference type="Proteomes" id="UP000663720">
    <property type="component" value="Chromosome"/>
</dbReference>
<keyword evidence="3" id="KW-0807">Transducer</keyword>
<accession>A0A975BE26</accession>
<dbReference type="InterPro" id="IPR004090">
    <property type="entry name" value="Chemotax_Me-accpt_rcpt"/>
</dbReference>
<keyword evidence="4" id="KW-0472">Membrane</keyword>
<keyword evidence="4" id="KW-0812">Transmembrane</keyword>
<name>A0A975BE26_9BACT</name>
<sequence>MKFYRNMKLINRFMLMGSIVLSMVLILYVSSSLGFKKIARYNKSIQILNNMNQSLMEAIILEKVFLRNNQDKSLEKAGLYVDTAIGHIRELDKYSMLDAADIQKLKEPVEKYNQSLVKLSHIIISMKKKDDEINESAVRLNKNTNQVIDLINRYELDCQLEDKKPNQYLLNLRNIARDTIISGTQFFSILNNFLVDKEDPKTIQKKINIPLSIMKEQIRKSAIMGDYLEFSVEEKQYFEYIKLIESEYNFLYEAASEIFRLRDIKNNFEIDLNNIREKVLENKKRIINSAEVKISELINMKIHWNTIAFIIILIILISGFLHLAKHIVQPVSRIIEPLQSGALQIAFASDHISLTSQSLAQASFKQTASVNETSVSLEMMAEMIKENAGNAVHGKNLMSESENMLRQTSESMNELTVSVNEISVLSDETNKIIKTIDNIAFQTNLLSLNAAVEAARAGESGAGFSVVANEVRNLSIHSSQAAKNTADMIANVTKKIEIITKILDKANSSFNETTGRIKQTSQLVHNINQTSQSQAQGIEQLNSAFNEINMMSQKYSAMSQEAASVSQQMYAQAKYMKDFVGDLIDVVGSKNENIKKNDNLQPEFFKKAA</sequence>
<proteinExistence type="inferred from homology"/>
<dbReference type="PANTHER" id="PTHR43531:SF11">
    <property type="entry name" value="METHYL-ACCEPTING CHEMOTAXIS PROTEIN 3"/>
    <property type="match status" value="1"/>
</dbReference>
<evidence type="ECO:0000313" key="7">
    <source>
        <dbReference type="Proteomes" id="UP000663720"/>
    </source>
</evidence>
<evidence type="ECO:0000256" key="1">
    <source>
        <dbReference type="ARBA" id="ARBA00022500"/>
    </source>
</evidence>
<gene>
    <name evidence="6" type="ORF">dnl_59830</name>
</gene>
<dbReference type="PRINTS" id="PR00260">
    <property type="entry name" value="CHEMTRNSDUCR"/>
</dbReference>
<evidence type="ECO:0000256" key="4">
    <source>
        <dbReference type="SAM" id="Phobius"/>
    </source>
</evidence>
<evidence type="ECO:0000256" key="3">
    <source>
        <dbReference type="PROSITE-ProRule" id="PRU00284"/>
    </source>
</evidence>
<evidence type="ECO:0000259" key="5">
    <source>
        <dbReference type="PROSITE" id="PS50111"/>
    </source>
</evidence>
<dbReference type="RefSeq" id="WP_207689392.1">
    <property type="nucleotide sequence ID" value="NZ_CP061799.1"/>
</dbReference>
<reference evidence="6" key="1">
    <citation type="journal article" date="2021" name="Microb. Physiol.">
        <title>Proteogenomic Insights into the Physiology of Marine, Sulfate-Reducing, Filamentous Desulfonema limicola and Desulfonema magnum.</title>
        <authorList>
            <person name="Schnaars V."/>
            <person name="Wohlbrand L."/>
            <person name="Scheve S."/>
            <person name="Hinrichs C."/>
            <person name="Reinhardt R."/>
            <person name="Rabus R."/>
        </authorList>
    </citation>
    <scope>NUCLEOTIDE SEQUENCE</scope>
    <source>
        <strain evidence="6">5ac10</strain>
    </source>
</reference>
<organism evidence="6 7">
    <name type="scientific">Desulfonema limicola</name>
    <dbReference type="NCBI Taxonomy" id="45656"/>
    <lineage>
        <taxon>Bacteria</taxon>
        <taxon>Pseudomonadati</taxon>
        <taxon>Thermodesulfobacteriota</taxon>
        <taxon>Desulfobacteria</taxon>
        <taxon>Desulfobacterales</taxon>
        <taxon>Desulfococcaceae</taxon>
        <taxon>Desulfonema</taxon>
    </lineage>
</organism>
<dbReference type="InterPro" id="IPR051310">
    <property type="entry name" value="MCP_chemotaxis"/>
</dbReference>
<dbReference type="GO" id="GO:0006935">
    <property type="term" value="P:chemotaxis"/>
    <property type="evidence" value="ECO:0007669"/>
    <property type="project" value="UniProtKB-KW"/>
</dbReference>
<evidence type="ECO:0000313" key="6">
    <source>
        <dbReference type="EMBL" id="QTA83570.1"/>
    </source>
</evidence>
<feature type="transmembrane region" description="Helical" evidence="4">
    <location>
        <begin position="302"/>
        <end position="324"/>
    </location>
</feature>
<dbReference type="CDD" id="cd11386">
    <property type="entry name" value="MCP_signal"/>
    <property type="match status" value="1"/>
</dbReference>
<dbReference type="SMART" id="SM00283">
    <property type="entry name" value="MA"/>
    <property type="match status" value="1"/>
</dbReference>
<keyword evidence="4" id="KW-1133">Transmembrane helix</keyword>
<dbReference type="Pfam" id="PF00015">
    <property type="entry name" value="MCPsignal"/>
    <property type="match status" value="1"/>
</dbReference>
<dbReference type="AlphaFoldDB" id="A0A975BE26"/>
<feature type="domain" description="Methyl-accepting transducer" evidence="5">
    <location>
        <begin position="341"/>
        <end position="570"/>
    </location>
</feature>
<dbReference type="GO" id="GO:0004888">
    <property type="term" value="F:transmembrane signaling receptor activity"/>
    <property type="evidence" value="ECO:0007669"/>
    <property type="project" value="InterPro"/>
</dbReference>